<gene>
    <name evidence="1" type="ORF">MSG28_007511</name>
</gene>
<accession>A0ACC0JXC8</accession>
<proteinExistence type="predicted"/>
<keyword evidence="2" id="KW-1185">Reference proteome</keyword>
<protein>
    <submittedName>
        <fullName evidence="1">Uncharacterized protein</fullName>
    </submittedName>
</protein>
<reference evidence="1 2" key="1">
    <citation type="journal article" date="2022" name="Genome Biol. Evol.">
        <title>The Spruce Budworm Genome: Reconstructing the Evolutionary History of Antifreeze Proteins.</title>
        <authorList>
            <person name="Beliveau C."/>
            <person name="Gagne P."/>
            <person name="Picq S."/>
            <person name="Vernygora O."/>
            <person name="Keeling C.I."/>
            <person name="Pinkney K."/>
            <person name="Doucet D."/>
            <person name="Wen F."/>
            <person name="Johnston J.S."/>
            <person name="Maaroufi H."/>
            <person name="Boyle B."/>
            <person name="Laroche J."/>
            <person name="Dewar K."/>
            <person name="Juretic N."/>
            <person name="Blackburn G."/>
            <person name="Nisole A."/>
            <person name="Brunet B."/>
            <person name="Brandao M."/>
            <person name="Lumley L."/>
            <person name="Duan J."/>
            <person name="Quan G."/>
            <person name="Lucarotti C.J."/>
            <person name="Roe A.D."/>
            <person name="Sperling F.A.H."/>
            <person name="Levesque R.C."/>
            <person name="Cusson M."/>
        </authorList>
    </citation>
    <scope>NUCLEOTIDE SEQUENCE [LARGE SCALE GENOMIC DNA]</scope>
    <source>
        <strain evidence="1">Glfc:IPQL:Cfum</strain>
    </source>
</reference>
<name>A0ACC0JXC8_CHOFU</name>
<evidence type="ECO:0000313" key="2">
    <source>
        <dbReference type="Proteomes" id="UP001064048"/>
    </source>
</evidence>
<comment type="caution">
    <text evidence="1">The sequence shown here is derived from an EMBL/GenBank/DDBJ whole genome shotgun (WGS) entry which is preliminary data.</text>
</comment>
<organism evidence="1 2">
    <name type="scientific">Choristoneura fumiferana</name>
    <name type="common">Spruce budworm moth</name>
    <name type="synonym">Archips fumiferana</name>
    <dbReference type="NCBI Taxonomy" id="7141"/>
    <lineage>
        <taxon>Eukaryota</taxon>
        <taxon>Metazoa</taxon>
        <taxon>Ecdysozoa</taxon>
        <taxon>Arthropoda</taxon>
        <taxon>Hexapoda</taxon>
        <taxon>Insecta</taxon>
        <taxon>Pterygota</taxon>
        <taxon>Neoptera</taxon>
        <taxon>Endopterygota</taxon>
        <taxon>Lepidoptera</taxon>
        <taxon>Glossata</taxon>
        <taxon>Ditrysia</taxon>
        <taxon>Tortricoidea</taxon>
        <taxon>Tortricidae</taxon>
        <taxon>Tortricinae</taxon>
        <taxon>Choristoneura</taxon>
    </lineage>
</organism>
<dbReference type="EMBL" id="CM046112">
    <property type="protein sequence ID" value="KAI8428871.1"/>
    <property type="molecule type" value="Genomic_DNA"/>
</dbReference>
<evidence type="ECO:0000313" key="1">
    <source>
        <dbReference type="EMBL" id="KAI8428871.1"/>
    </source>
</evidence>
<dbReference type="Proteomes" id="UP001064048">
    <property type="component" value="Chromosome 12"/>
</dbReference>
<sequence length="169" mass="18108">MKFALVALACMLAAAHAQIASFNRASTFAGFPGFPRTTYRPQVYRPVTTVAPPSRYVARVSGDANAQTLKFGNDQGPDGSYNYFYETDNGIAAQEQGTPRNFGGNPPVVPVVAQGSYSWTSPEGEVIAISYIADENGYQPVGNAIPTPPPVPPQIARALEYIARNAPRQ</sequence>